<dbReference type="PANTHER" id="PTHR46254">
    <property type="entry name" value="PROTEIN GVQW1-RELATED"/>
    <property type="match status" value="1"/>
</dbReference>
<sequence length="106" mass="12131">HSETPSLLKIRKTSRARWRAPVSYSVAQAGVQWCNLSSLQDPPPRFKRFSYLSLPSSWDYRHVPPYPGNFCIFSRDVVSPCRPGWSQTPDFMICPPWPPKVLGLQA</sequence>
<dbReference type="Ensembl" id="ENSPANT00000070976.1">
    <property type="protein sequence ID" value="ENSPANP00000051696.1"/>
    <property type="gene ID" value="ENSPANG00000038544.1"/>
</dbReference>
<organism evidence="1 2">
    <name type="scientific">Papio anubis</name>
    <name type="common">Olive baboon</name>
    <dbReference type="NCBI Taxonomy" id="9555"/>
    <lineage>
        <taxon>Eukaryota</taxon>
        <taxon>Metazoa</taxon>
        <taxon>Chordata</taxon>
        <taxon>Craniata</taxon>
        <taxon>Vertebrata</taxon>
        <taxon>Euteleostomi</taxon>
        <taxon>Mammalia</taxon>
        <taxon>Eutheria</taxon>
        <taxon>Euarchontoglires</taxon>
        <taxon>Primates</taxon>
        <taxon>Haplorrhini</taxon>
        <taxon>Catarrhini</taxon>
        <taxon>Cercopithecidae</taxon>
        <taxon>Cercopithecinae</taxon>
        <taxon>Papio</taxon>
    </lineage>
</organism>
<dbReference type="GeneTree" id="ENSGT00940000161627"/>
<proteinExistence type="predicted"/>
<dbReference type="AlphaFoldDB" id="A0A8I5R083"/>
<accession>A0A8I5R083</accession>
<name>A0A8I5R083_PAPAN</name>
<reference evidence="1 2" key="1">
    <citation type="submission" date="2012-03" db="EMBL/GenBank/DDBJ databases">
        <title>Whole Genome Assembly of Papio anubis.</title>
        <authorList>
            <person name="Liu Y.L."/>
            <person name="Abraham K.A."/>
            <person name="Akbar H.A."/>
            <person name="Ali S.A."/>
            <person name="Anosike U.A."/>
            <person name="Aqrawi P.A."/>
            <person name="Arias F.A."/>
            <person name="Attaway T.A."/>
            <person name="Awwad R.A."/>
            <person name="Babu C.B."/>
            <person name="Bandaranaike D.B."/>
            <person name="Battles P.B."/>
            <person name="Bell A.B."/>
            <person name="Beltran B.B."/>
            <person name="Berhane-Mersha D.B."/>
            <person name="Bess C.B."/>
            <person name="Bickham C.B."/>
            <person name="Bolden T.B."/>
            <person name="Carter K.C."/>
            <person name="Chau D.C."/>
            <person name="Chavez A.C."/>
            <person name="Clerc-Blankenburg K.C."/>
            <person name="Coyle M.C."/>
            <person name="Dao M.D."/>
            <person name="Davila M.L.D."/>
            <person name="Davy-Carroll L.D."/>
            <person name="Denson S.D."/>
            <person name="Dinh H.D."/>
            <person name="Fernandez S.F."/>
            <person name="Fernando P.F."/>
            <person name="Forbes L.F."/>
            <person name="Francis C.F."/>
            <person name="Francisco L.F."/>
            <person name="Fu Q.F."/>
            <person name="Garcia-Iii R.G."/>
            <person name="Garrett T.G."/>
            <person name="Gross S.G."/>
            <person name="Gubbala S.G."/>
            <person name="Hirani K.H."/>
            <person name="Hogues M.H."/>
            <person name="Hollins B.H."/>
            <person name="Jackson L.J."/>
            <person name="Javaid M.J."/>
            <person name="Jhangiani S.J."/>
            <person name="Johnson A.J."/>
            <person name="Johnson B.J."/>
            <person name="Jones J.J."/>
            <person name="Joshi V.J."/>
            <person name="Kalu J.K."/>
            <person name="Khan N.K."/>
            <person name="Korchina V.K."/>
            <person name="Kovar C.K."/>
            <person name="Lago L.L."/>
            <person name="Lara F.L."/>
            <person name="Le T.-K.L."/>
            <person name="Lee S.L."/>
            <person name="Legall-Iii F.L."/>
            <person name="Lemon S.L."/>
            <person name="Liu J.L."/>
            <person name="Liu Y.-S.L."/>
            <person name="Liyanage D.L."/>
            <person name="Lopez J.L."/>
            <person name="Lorensuhewa L.L."/>
            <person name="Mata R.M."/>
            <person name="Mathew T.M."/>
            <person name="Mercado C.M."/>
            <person name="Mercado I.M."/>
            <person name="Morales K.M."/>
            <person name="Morgan M.M."/>
            <person name="Munidasa M.M."/>
            <person name="Ngo D.N."/>
            <person name="Nguyen L.N."/>
            <person name="Nguyen T.N."/>
            <person name="Nguyen N.N."/>
            <person name="Obregon M.O."/>
            <person name="Okwuonu G.O."/>
            <person name="Ongeri F.O."/>
            <person name="Onwere C.O."/>
            <person name="Osifeso I.O."/>
            <person name="Parra A.P."/>
            <person name="Patil S.P."/>
            <person name="Perez A.P."/>
            <person name="Perez Y.P."/>
            <person name="Pham C.P."/>
            <person name="Pu L.-L.P."/>
            <person name="Puazo M.P."/>
            <person name="Quiroz J.Q."/>
            <person name="Rouhana J.R."/>
            <person name="Ruiz M.R."/>
            <person name="Ruiz S.-J.R."/>
            <person name="Saada N.S."/>
            <person name="Santibanez J.S."/>
            <person name="Scheel M.S."/>
            <person name="Schneider B.S."/>
            <person name="Simmons D.S."/>
            <person name="Sisson I.S."/>
            <person name="Tang L.-Y.T."/>
            <person name="Thornton R.T."/>
            <person name="Tisius J.T."/>
            <person name="Toledanes G.T."/>
            <person name="Trejos Z.T."/>
            <person name="Usmani K.U."/>
            <person name="Varghese R.V."/>
            <person name="Vattathil S.V."/>
            <person name="Vee V.V."/>
            <person name="Walker D.W."/>
            <person name="Weissenberger G.W."/>
            <person name="White C.W."/>
            <person name="Williams A.W."/>
            <person name="Woodworth J.W."/>
            <person name="Wright R.W."/>
            <person name="Zhu Y.Z."/>
            <person name="Han Y.H."/>
            <person name="Newsham I.N."/>
            <person name="Nazareth L.N."/>
            <person name="Worley K.W."/>
            <person name="Muzny D.M."/>
            <person name="Rogers J.R."/>
            <person name="Gibbs R.G."/>
        </authorList>
    </citation>
    <scope>NUCLEOTIDE SEQUENCE [LARGE SCALE GENOMIC DNA]</scope>
</reference>
<evidence type="ECO:0000313" key="2">
    <source>
        <dbReference type="Proteomes" id="UP000028761"/>
    </source>
</evidence>
<reference evidence="1" key="2">
    <citation type="submission" date="2025-08" db="UniProtKB">
        <authorList>
            <consortium name="Ensembl"/>
        </authorList>
    </citation>
    <scope>IDENTIFICATION</scope>
</reference>
<dbReference type="OMA" id="FMICPPW"/>
<reference evidence="1" key="3">
    <citation type="submission" date="2025-09" db="UniProtKB">
        <authorList>
            <consortium name="Ensembl"/>
        </authorList>
    </citation>
    <scope>IDENTIFICATION</scope>
</reference>
<dbReference type="Proteomes" id="UP000028761">
    <property type="component" value="Chromosome 15"/>
</dbReference>
<evidence type="ECO:0000313" key="1">
    <source>
        <dbReference type="Ensembl" id="ENSPANP00000051696.1"/>
    </source>
</evidence>
<dbReference type="PANTHER" id="PTHR46254:SF6">
    <property type="entry name" value="HIGH MOBILITY GROUP AT-HOOK 2"/>
    <property type="match status" value="1"/>
</dbReference>
<keyword evidence="2" id="KW-1185">Reference proteome</keyword>
<protein>
    <submittedName>
        <fullName evidence="1">Uncharacterized protein</fullName>
    </submittedName>
</protein>